<keyword evidence="7 9" id="KW-0239">DNA-directed DNA polymerase</keyword>
<evidence type="ECO:0000256" key="2">
    <source>
        <dbReference type="ARBA" id="ARBA00010752"/>
    </source>
</evidence>
<dbReference type="GO" id="GO:0009360">
    <property type="term" value="C:DNA polymerase III complex"/>
    <property type="evidence" value="ECO:0007669"/>
    <property type="project" value="InterPro"/>
</dbReference>
<evidence type="ECO:0000256" key="5">
    <source>
        <dbReference type="ARBA" id="ARBA00022695"/>
    </source>
</evidence>
<reference evidence="13 14" key="1">
    <citation type="journal article" date="2016" name="Nat. Commun.">
        <title>Thousands of microbial genomes shed light on interconnected biogeochemical processes in an aquifer system.</title>
        <authorList>
            <person name="Anantharaman K."/>
            <person name="Brown C.T."/>
            <person name="Hug L.A."/>
            <person name="Sharon I."/>
            <person name="Castelle C.J."/>
            <person name="Probst A.J."/>
            <person name="Thomas B.C."/>
            <person name="Singh A."/>
            <person name="Wilkins M.J."/>
            <person name="Karaoz U."/>
            <person name="Brodie E.L."/>
            <person name="Williams K.H."/>
            <person name="Hubbard S.S."/>
            <person name="Banfield J.F."/>
        </authorList>
    </citation>
    <scope>NUCLEOTIDE SEQUENCE [LARGE SCALE GENOMIC DNA]</scope>
</reference>
<evidence type="ECO:0000313" key="13">
    <source>
        <dbReference type="EMBL" id="OGN08001.1"/>
    </source>
</evidence>
<dbReference type="GO" id="GO:0003677">
    <property type="term" value="F:DNA binding"/>
    <property type="evidence" value="ECO:0007669"/>
    <property type="project" value="UniProtKB-UniRule"/>
</dbReference>
<evidence type="ECO:0000256" key="1">
    <source>
        <dbReference type="ARBA" id="ARBA00004496"/>
    </source>
</evidence>
<dbReference type="InterPro" id="IPR022635">
    <property type="entry name" value="DNA_polIII_beta_C"/>
</dbReference>
<evidence type="ECO:0000259" key="11">
    <source>
        <dbReference type="Pfam" id="PF02767"/>
    </source>
</evidence>
<comment type="similarity">
    <text evidence="2 9">Belongs to the beta sliding clamp family.</text>
</comment>
<comment type="caution">
    <text evidence="13">The sequence shown here is derived from an EMBL/GenBank/DDBJ whole genome shotgun (WGS) entry which is preliminary data.</text>
</comment>
<name>A0A1F8F4D7_9BACT</name>
<evidence type="ECO:0000256" key="7">
    <source>
        <dbReference type="ARBA" id="ARBA00022932"/>
    </source>
</evidence>
<keyword evidence="6 9" id="KW-0235">DNA replication</keyword>
<dbReference type="EMBL" id="MGJO01000058">
    <property type="protein sequence ID" value="OGN08001.1"/>
    <property type="molecule type" value="Genomic_DNA"/>
</dbReference>
<dbReference type="GO" id="GO:0005737">
    <property type="term" value="C:cytoplasm"/>
    <property type="evidence" value="ECO:0007669"/>
    <property type="project" value="UniProtKB-SubCell"/>
</dbReference>
<dbReference type="PANTHER" id="PTHR30478:SF0">
    <property type="entry name" value="BETA SLIDING CLAMP"/>
    <property type="match status" value="1"/>
</dbReference>
<organism evidence="13 14">
    <name type="scientific">Candidatus Yanofskybacteria bacterium RIFCSPHIGHO2_02_FULL_39_10</name>
    <dbReference type="NCBI Taxonomy" id="1802674"/>
    <lineage>
        <taxon>Bacteria</taxon>
        <taxon>Candidatus Yanofskyibacteriota</taxon>
    </lineage>
</organism>
<dbReference type="InterPro" id="IPR046938">
    <property type="entry name" value="DNA_clamp_sf"/>
</dbReference>
<dbReference type="CDD" id="cd00140">
    <property type="entry name" value="beta_clamp"/>
    <property type="match status" value="1"/>
</dbReference>
<dbReference type="GO" id="GO:0003887">
    <property type="term" value="F:DNA-directed DNA polymerase activity"/>
    <property type="evidence" value="ECO:0007669"/>
    <property type="project" value="UniProtKB-UniRule"/>
</dbReference>
<dbReference type="SUPFAM" id="SSF55979">
    <property type="entry name" value="DNA clamp"/>
    <property type="match status" value="3"/>
</dbReference>
<evidence type="ECO:0000256" key="4">
    <source>
        <dbReference type="ARBA" id="ARBA00022679"/>
    </source>
</evidence>
<dbReference type="GO" id="GO:0006271">
    <property type="term" value="P:DNA strand elongation involved in DNA replication"/>
    <property type="evidence" value="ECO:0007669"/>
    <property type="project" value="TreeGrafter"/>
</dbReference>
<dbReference type="PIRSF" id="PIRSF000804">
    <property type="entry name" value="DNA_pol_III_b"/>
    <property type="match status" value="1"/>
</dbReference>
<comment type="subcellular location">
    <subcellularLocation>
        <location evidence="1 9">Cytoplasm</location>
    </subcellularLocation>
</comment>
<feature type="domain" description="DNA polymerase III beta sliding clamp N-terminal" evidence="10">
    <location>
        <begin position="1"/>
        <end position="118"/>
    </location>
</feature>
<feature type="domain" description="DNA polymerase III beta sliding clamp central" evidence="11">
    <location>
        <begin position="128"/>
        <end position="240"/>
    </location>
</feature>
<dbReference type="SMART" id="SM00480">
    <property type="entry name" value="POL3Bc"/>
    <property type="match status" value="1"/>
</dbReference>
<keyword evidence="3 9" id="KW-0963">Cytoplasm</keyword>
<dbReference type="InterPro" id="IPR022634">
    <property type="entry name" value="DNA_polIII_beta_N"/>
</dbReference>
<dbReference type="Pfam" id="PF02768">
    <property type="entry name" value="DNA_pol3_beta_3"/>
    <property type="match status" value="1"/>
</dbReference>
<comment type="subunit">
    <text evidence="9">Forms a ring-shaped head-to-tail homodimer around DNA.</text>
</comment>
<evidence type="ECO:0000256" key="3">
    <source>
        <dbReference type="ARBA" id="ARBA00022490"/>
    </source>
</evidence>
<evidence type="ECO:0000256" key="8">
    <source>
        <dbReference type="ARBA" id="ARBA00023125"/>
    </source>
</evidence>
<evidence type="ECO:0000313" key="14">
    <source>
        <dbReference type="Proteomes" id="UP000178908"/>
    </source>
</evidence>
<protein>
    <recommendedName>
        <fullName evidence="9">Beta sliding clamp</fullName>
    </recommendedName>
</protein>
<dbReference type="NCBIfam" id="TIGR00663">
    <property type="entry name" value="dnan"/>
    <property type="match status" value="1"/>
</dbReference>
<dbReference type="Proteomes" id="UP000178908">
    <property type="component" value="Unassembled WGS sequence"/>
</dbReference>
<dbReference type="AlphaFoldDB" id="A0A1F8F4D7"/>
<feature type="domain" description="DNA polymerase III beta sliding clamp C-terminal" evidence="12">
    <location>
        <begin position="242"/>
        <end position="362"/>
    </location>
</feature>
<keyword evidence="8" id="KW-0238">DNA-binding</keyword>
<dbReference type="GO" id="GO:0008408">
    <property type="term" value="F:3'-5' exonuclease activity"/>
    <property type="evidence" value="ECO:0007669"/>
    <property type="project" value="InterPro"/>
</dbReference>
<keyword evidence="4 9" id="KW-0808">Transferase</keyword>
<dbReference type="Pfam" id="PF00712">
    <property type="entry name" value="DNA_pol3_beta"/>
    <property type="match status" value="1"/>
</dbReference>
<accession>A0A1F8F4D7</accession>
<evidence type="ECO:0000259" key="10">
    <source>
        <dbReference type="Pfam" id="PF00712"/>
    </source>
</evidence>
<gene>
    <name evidence="13" type="ORF">A3C61_02080</name>
</gene>
<evidence type="ECO:0000256" key="9">
    <source>
        <dbReference type="PIRNR" id="PIRNR000804"/>
    </source>
</evidence>
<dbReference type="Gene3D" id="3.70.10.10">
    <property type="match status" value="1"/>
</dbReference>
<evidence type="ECO:0000256" key="6">
    <source>
        <dbReference type="ARBA" id="ARBA00022705"/>
    </source>
</evidence>
<proteinExistence type="inferred from homology"/>
<evidence type="ECO:0000259" key="12">
    <source>
        <dbReference type="Pfam" id="PF02768"/>
    </source>
</evidence>
<keyword evidence="5 9" id="KW-0548">Nucleotidyltransferase</keyword>
<dbReference type="Pfam" id="PF02767">
    <property type="entry name" value="DNA_pol3_beta_2"/>
    <property type="match status" value="1"/>
</dbReference>
<sequence length="363" mass="40415">MKITINQKNLLKALTTTERIVSRNPSLPILNNILLKTENGRLKVAATNLEIGINYYIGAKINETGEIAVPARIFSDFISNLGEDKITLVTKNNVLSLSTSKYKTQILGLDPKDFPIIPKIKGDNFSVIPSKILKNSLTAVFDSVAVSETRPELSGVYMSFSSNQVVFAATDSFRLTEKINELKHKEKNSLIIPRNTVTELIRLASDIQDDIAIKLGDNQVAFVTNDIEIVSRIIDGSYPDYKKVIPDKFISKTLVKKDELEKNVRLAGLFSSSIADIKLSCNEKNISLTAKNSDKGDIQVSIEAVLKNEPFDISINHHYLLDGLKIIPTEHVIIEYTGHGSPLVLRPEQVNKDLVYLIMPLRN</sequence>
<dbReference type="PANTHER" id="PTHR30478">
    <property type="entry name" value="DNA POLYMERASE III SUBUNIT BETA"/>
    <property type="match status" value="1"/>
</dbReference>
<comment type="function">
    <text evidence="9">Confers DNA tethering and processivity to DNA polymerases and other proteins. Acts as a clamp, forming a ring around DNA (a reaction catalyzed by the clamp-loading complex) which diffuses in an ATP-independent manner freely and bidirectionally along dsDNA. Initially characterized for its ability to contact the catalytic subunit of DNA polymerase III (Pol III), a complex, multichain enzyme responsible for most of the replicative synthesis in bacteria; Pol III exhibits 3'-5' exonuclease proofreading activity. The beta chain is required for initiation of replication as well as for processivity of DNA replication.</text>
</comment>
<dbReference type="InterPro" id="IPR001001">
    <property type="entry name" value="DNA_polIII_beta"/>
</dbReference>
<dbReference type="InterPro" id="IPR022637">
    <property type="entry name" value="DNA_polIII_beta_cen"/>
</dbReference>
<dbReference type="Gene3D" id="3.10.150.10">
    <property type="entry name" value="DNA Polymerase III, subunit A, domain 2"/>
    <property type="match status" value="1"/>
</dbReference>